<name>A0A9P0FLG7_BRAAE</name>
<evidence type="ECO:0000256" key="2">
    <source>
        <dbReference type="ARBA" id="ARBA00023027"/>
    </source>
</evidence>
<dbReference type="SUPFAM" id="SSF51735">
    <property type="entry name" value="NAD(P)-binding Rossmann-fold domains"/>
    <property type="match status" value="1"/>
</dbReference>
<dbReference type="AlphaFoldDB" id="A0A9P0FLG7"/>
<keyword evidence="5" id="KW-1185">Reference proteome</keyword>
<dbReference type="OrthoDB" id="298012at2759"/>
<protein>
    <recommendedName>
        <fullName evidence="3">D-isomer specific 2-hydroxyacid dehydrogenase NAD-binding domain-containing protein</fullName>
    </recommendedName>
</protein>
<dbReference type="PANTHER" id="PTHR43333">
    <property type="entry name" value="2-HACID_DH_C DOMAIN-CONTAINING PROTEIN"/>
    <property type="match status" value="1"/>
</dbReference>
<keyword evidence="1" id="KW-0560">Oxidoreductase</keyword>
<dbReference type="PANTHER" id="PTHR43333:SF1">
    <property type="entry name" value="D-ISOMER SPECIFIC 2-HYDROXYACID DEHYDROGENASE NAD-BINDING DOMAIN-CONTAINING PROTEIN"/>
    <property type="match status" value="1"/>
</dbReference>
<dbReference type="EMBL" id="OV121138">
    <property type="protein sequence ID" value="CAH0560188.1"/>
    <property type="molecule type" value="Genomic_DNA"/>
</dbReference>
<organism evidence="4 5">
    <name type="scientific">Brassicogethes aeneus</name>
    <name type="common">Rape pollen beetle</name>
    <name type="synonym">Meligethes aeneus</name>
    <dbReference type="NCBI Taxonomy" id="1431903"/>
    <lineage>
        <taxon>Eukaryota</taxon>
        <taxon>Metazoa</taxon>
        <taxon>Ecdysozoa</taxon>
        <taxon>Arthropoda</taxon>
        <taxon>Hexapoda</taxon>
        <taxon>Insecta</taxon>
        <taxon>Pterygota</taxon>
        <taxon>Neoptera</taxon>
        <taxon>Endopterygota</taxon>
        <taxon>Coleoptera</taxon>
        <taxon>Polyphaga</taxon>
        <taxon>Cucujiformia</taxon>
        <taxon>Nitidulidae</taxon>
        <taxon>Meligethinae</taxon>
        <taxon>Brassicogethes</taxon>
    </lineage>
</organism>
<dbReference type="Proteomes" id="UP001154078">
    <property type="component" value="Chromosome 7"/>
</dbReference>
<sequence>MHGIISVLTNTKNLVKELQRILPNQTFKEVKTPENDADFKQSRIIIADFDLIGPHLYDLPNAKWVQGTWAGTDKLAAYLNKGEPNFEISRFSGDVFGRIMGEYVLGNVVNFERDFFRVRENQRGKLWCTEGKIEGYRSIGDLTFGVMGLGNIGGRIGRYLSLLGGTIYGYGRRNTYDDKEYPFIEKYFTKNTLKELLRSVDYLINVMPKTAETTDLLSDDILENCKEKGAIFINIGRGNVILEESLIKALDNKWINGAILDVFQKEPLDKNSKLWTYENVFITPHVSGFSNPKDVALQFQKNLTYYEETNNIPFKLNFEKGY</sequence>
<reference evidence="4" key="1">
    <citation type="submission" date="2021-12" db="EMBL/GenBank/DDBJ databases">
        <authorList>
            <person name="King R."/>
        </authorList>
    </citation>
    <scope>NUCLEOTIDE SEQUENCE</scope>
</reference>
<keyword evidence="2" id="KW-0520">NAD</keyword>
<evidence type="ECO:0000259" key="3">
    <source>
        <dbReference type="Pfam" id="PF02826"/>
    </source>
</evidence>
<evidence type="ECO:0000313" key="5">
    <source>
        <dbReference type="Proteomes" id="UP001154078"/>
    </source>
</evidence>
<dbReference type="GO" id="GO:0016491">
    <property type="term" value="F:oxidoreductase activity"/>
    <property type="evidence" value="ECO:0007669"/>
    <property type="project" value="UniProtKB-KW"/>
</dbReference>
<evidence type="ECO:0000313" key="4">
    <source>
        <dbReference type="EMBL" id="CAH0560188.1"/>
    </source>
</evidence>
<dbReference type="CDD" id="cd05300">
    <property type="entry name" value="2-Hacid_dh_1"/>
    <property type="match status" value="1"/>
</dbReference>
<accession>A0A9P0FLG7</accession>
<dbReference type="InterPro" id="IPR006140">
    <property type="entry name" value="D-isomer_DH_NAD-bd"/>
</dbReference>
<proteinExistence type="predicted"/>
<gene>
    <name evidence="4" type="ORF">MELIAE_LOCUS9982</name>
</gene>
<dbReference type="Gene3D" id="3.40.50.720">
    <property type="entry name" value="NAD(P)-binding Rossmann-like Domain"/>
    <property type="match status" value="2"/>
</dbReference>
<dbReference type="Pfam" id="PF02826">
    <property type="entry name" value="2-Hacid_dh_C"/>
    <property type="match status" value="1"/>
</dbReference>
<feature type="domain" description="D-isomer specific 2-hydroxyacid dehydrogenase NAD-binding" evidence="3">
    <location>
        <begin position="107"/>
        <end position="287"/>
    </location>
</feature>
<dbReference type="GO" id="GO:0051287">
    <property type="term" value="F:NAD binding"/>
    <property type="evidence" value="ECO:0007669"/>
    <property type="project" value="InterPro"/>
</dbReference>
<dbReference type="InterPro" id="IPR036291">
    <property type="entry name" value="NAD(P)-bd_dom_sf"/>
</dbReference>
<evidence type="ECO:0000256" key="1">
    <source>
        <dbReference type="ARBA" id="ARBA00023002"/>
    </source>
</evidence>